<dbReference type="GO" id="GO:0006310">
    <property type="term" value="P:DNA recombination"/>
    <property type="evidence" value="ECO:0007669"/>
    <property type="project" value="UniProtKB-KW"/>
</dbReference>
<dbReference type="AlphaFoldDB" id="A0A0G0RDA7"/>
<evidence type="ECO:0000256" key="3">
    <source>
        <dbReference type="ARBA" id="ARBA00023204"/>
    </source>
</evidence>
<dbReference type="InterPro" id="IPR022572">
    <property type="entry name" value="DNA_rep/recomb_RecO_N"/>
</dbReference>
<dbReference type="Gene3D" id="2.40.50.140">
    <property type="entry name" value="Nucleic acid-binding proteins"/>
    <property type="match status" value="1"/>
</dbReference>
<dbReference type="SUPFAM" id="SSF50249">
    <property type="entry name" value="Nucleic acid-binding proteins"/>
    <property type="match status" value="1"/>
</dbReference>
<gene>
    <name evidence="5" type="ORF">UT40_C0033G0002</name>
</gene>
<reference evidence="5 6" key="1">
    <citation type="journal article" date="2015" name="Nature">
        <title>rRNA introns, odd ribosomes, and small enigmatic genomes across a large radiation of phyla.</title>
        <authorList>
            <person name="Brown C.T."/>
            <person name="Hug L.A."/>
            <person name="Thomas B.C."/>
            <person name="Sharon I."/>
            <person name="Castelle C.J."/>
            <person name="Singh A."/>
            <person name="Wilkins M.J."/>
            <person name="Williams K.H."/>
            <person name="Banfield J.F."/>
        </authorList>
    </citation>
    <scope>NUCLEOTIDE SEQUENCE [LARGE SCALE GENOMIC DNA]</scope>
</reference>
<dbReference type="GO" id="GO:0043590">
    <property type="term" value="C:bacterial nucleoid"/>
    <property type="evidence" value="ECO:0007669"/>
    <property type="project" value="TreeGrafter"/>
</dbReference>
<comment type="caution">
    <text evidence="5">The sequence shown here is derived from an EMBL/GenBank/DDBJ whole genome shotgun (WGS) entry which is preliminary data.</text>
</comment>
<dbReference type="Pfam" id="PF11967">
    <property type="entry name" value="RecO_N"/>
    <property type="match status" value="1"/>
</dbReference>
<dbReference type="Proteomes" id="UP000034690">
    <property type="component" value="Unassembled WGS sequence"/>
</dbReference>
<dbReference type="PANTHER" id="PTHR33991:SF1">
    <property type="entry name" value="DNA REPAIR PROTEIN RECO"/>
    <property type="match status" value="1"/>
</dbReference>
<evidence type="ECO:0000313" key="6">
    <source>
        <dbReference type="Proteomes" id="UP000034690"/>
    </source>
</evidence>
<dbReference type="EMBL" id="LBWQ01000033">
    <property type="protein sequence ID" value="KKR11637.1"/>
    <property type="molecule type" value="Genomic_DNA"/>
</dbReference>
<evidence type="ECO:0000313" key="5">
    <source>
        <dbReference type="EMBL" id="KKR11637.1"/>
    </source>
</evidence>
<evidence type="ECO:0000256" key="2">
    <source>
        <dbReference type="ARBA" id="ARBA00023172"/>
    </source>
</evidence>
<dbReference type="PANTHER" id="PTHR33991">
    <property type="entry name" value="DNA REPAIR PROTEIN RECO"/>
    <property type="match status" value="1"/>
</dbReference>
<dbReference type="InterPro" id="IPR003717">
    <property type="entry name" value="RecO"/>
</dbReference>
<accession>A0A0G0RDA7</accession>
<name>A0A0G0RDA7_9BACT</name>
<protein>
    <submittedName>
        <fullName evidence="5">Repair protein RecO protein</fullName>
    </submittedName>
</protein>
<keyword evidence="2" id="KW-0233">DNA recombination</keyword>
<evidence type="ECO:0000256" key="1">
    <source>
        <dbReference type="ARBA" id="ARBA00022763"/>
    </source>
</evidence>
<keyword evidence="3" id="KW-0234">DNA repair</keyword>
<keyword evidence="1" id="KW-0227">DNA damage</keyword>
<dbReference type="GO" id="GO:0006302">
    <property type="term" value="P:double-strand break repair"/>
    <property type="evidence" value="ECO:0007669"/>
    <property type="project" value="TreeGrafter"/>
</dbReference>
<feature type="domain" description="DNA replication/recombination mediator RecO N-terminal" evidence="4">
    <location>
        <begin position="5"/>
        <end position="76"/>
    </location>
</feature>
<dbReference type="NCBIfam" id="TIGR00613">
    <property type="entry name" value="reco"/>
    <property type="match status" value="1"/>
</dbReference>
<organism evidence="5 6">
    <name type="scientific">Candidatus Woesebacteria bacterium GW2011_GWA1_39_21b</name>
    <dbReference type="NCBI Taxonomy" id="1618551"/>
    <lineage>
        <taxon>Bacteria</taxon>
        <taxon>Candidatus Woeseibacteriota</taxon>
    </lineage>
</organism>
<dbReference type="InterPro" id="IPR012340">
    <property type="entry name" value="NA-bd_OB-fold"/>
</dbReference>
<evidence type="ECO:0000259" key="4">
    <source>
        <dbReference type="Pfam" id="PF11967"/>
    </source>
</evidence>
<proteinExistence type="predicted"/>
<sequence>MSHRLYHTEGFILQYRPRSEDSKMLYLFTPDFGLIVVVAQGVRKETSKLRANITDFSYGHYSLVRGREFWRLVSAEKSNDFFGSLSSVEKRAIVGHIFRLLLILIEEEESREIFTELKEVFGWLAKLKDRDLILAVEKMAVLRLLHHLGYLKSDRQLDRFVSEKNWSVTDLTLLAEPKTSHYVVQYLNKTLKELHW</sequence>